<evidence type="ECO:0000313" key="3">
    <source>
        <dbReference type="Proteomes" id="UP000499080"/>
    </source>
</evidence>
<keyword evidence="1" id="KW-0732">Signal</keyword>
<comment type="caution">
    <text evidence="2">The sequence shown here is derived from an EMBL/GenBank/DDBJ whole genome shotgun (WGS) entry which is preliminary data.</text>
</comment>
<protein>
    <submittedName>
        <fullName evidence="2">Uncharacterized protein</fullName>
    </submittedName>
</protein>
<evidence type="ECO:0000256" key="1">
    <source>
        <dbReference type="SAM" id="SignalP"/>
    </source>
</evidence>
<dbReference type="EMBL" id="BGPR01009306">
    <property type="protein sequence ID" value="GBN39190.1"/>
    <property type="molecule type" value="Genomic_DNA"/>
</dbReference>
<dbReference type="OrthoDB" id="10419754at2759"/>
<reference evidence="2 3" key="1">
    <citation type="journal article" date="2019" name="Sci. Rep.">
        <title>Orb-weaving spider Araneus ventricosus genome elucidates the spidroin gene catalogue.</title>
        <authorList>
            <person name="Kono N."/>
            <person name="Nakamura H."/>
            <person name="Ohtoshi R."/>
            <person name="Moran D.A.P."/>
            <person name="Shinohara A."/>
            <person name="Yoshida Y."/>
            <person name="Fujiwara M."/>
            <person name="Mori M."/>
            <person name="Tomita M."/>
            <person name="Arakawa K."/>
        </authorList>
    </citation>
    <scope>NUCLEOTIDE SEQUENCE [LARGE SCALE GENOMIC DNA]</scope>
</reference>
<keyword evidence="3" id="KW-1185">Reference proteome</keyword>
<dbReference type="Proteomes" id="UP000499080">
    <property type="component" value="Unassembled WGS sequence"/>
</dbReference>
<sequence>MKTKLCIVSLLSFLILYGDCKVFQTFKDEEMISCYFHFLCDLNETDGMYQIVEESTDKVKVKFWEIMKEVFDVLAGQSREDFEVYKVTVCSYTEEGRKAAFNELASLGFEHGLVTCVNPYSKFCKESDDFVMRCAAHVKEMTESDECKSHRSK</sequence>
<dbReference type="AlphaFoldDB" id="A0A4Y2NKV0"/>
<feature type="signal peptide" evidence="1">
    <location>
        <begin position="1"/>
        <end position="20"/>
    </location>
</feature>
<name>A0A4Y2NKV0_ARAVE</name>
<organism evidence="2 3">
    <name type="scientific">Araneus ventricosus</name>
    <name type="common">Orbweaver spider</name>
    <name type="synonym">Epeira ventricosa</name>
    <dbReference type="NCBI Taxonomy" id="182803"/>
    <lineage>
        <taxon>Eukaryota</taxon>
        <taxon>Metazoa</taxon>
        <taxon>Ecdysozoa</taxon>
        <taxon>Arthropoda</taxon>
        <taxon>Chelicerata</taxon>
        <taxon>Arachnida</taxon>
        <taxon>Araneae</taxon>
        <taxon>Araneomorphae</taxon>
        <taxon>Entelegynae</taxon>
        <taxon>Araneoidea</taxon>
        <taxon>Araneidae</taxon>
        <taxon>Araneus</taxon>
    </lineage>
</organism>
<gene>
    <name evidence="2" type="ORF">AVEN_19075_1</name>
</gene>
<feature type="chain" id="PRO_5021361718" evidence="1">
    <location>
        <begin position="21"/>
        <end position="153"/>
    </location>
</feature>
<accession>A0A4Y2NKV0</accession>
<proteinExistence type="predicted"/>
<evidence type="ECO:0000313" key="2">
    <source>
        <dbReference type="EMBL" id="GBN39190.1"/>
    </source>
</evidence>